<gene>
    <name evidence="2" type="ORF">Q75_14600</name>
</gene>
<dbReference type="SUPFAM" id="SSF53474">
    <property type="entry name" value="alpha/beta-Hydrolases"/>
    <property type="match status" value="1"/>
</dbReference>
<dbReference type="PANTHER" id="PTHR42977:SF1">
    <property type="entry name" value="BLR6576 PROTEIN"/>
    <property type="match status" value="1"/>
</dbReference>
<dbReference type="STRING" id="1150625.Q75_14600"/>
<evidence type="ECO:0000313" key="3">
    <source>
        <dbReference type="Proteomes" id="UP000074108"/>
    </source>
</evidence>
<dbReference type="InterPro" id="IPR000073">
    <property type="entry name" value="AB_hydrolase_1"/>
</dbReference>
<comment type="caution">
    <text evidence="2">The sequence shown here is derived from an EMBL/GenBank/DDBJ whole genome shotgun (WGS) entry which is preliminary data.</text>
</comment>
<evidence type="ECO:0000259" key="1">
    <source>
        <dbReference type="Pfam" id="PF00561"/>
    </source>
</evidence>
<dbReference type="Proteomes" id="UP000074108">
    <property type="component" value="Unassembled WGS sequence"/>
</dbReference>
<dbReference type="GO" id="GO:0004301">
    <property type="term" value="F:epoxide hydrolase activity"/>
    <property type="evidence" value="ECO:0007669"/>
    <property type="project" value="TreeGrafter"/>
</dbReference>
<keyword evidence="3" id="KW-1185">Reference proteome</keyword>
<dbReference type="Pfam" id="PF00561">
    <property type="entry name" value="Abhydrolase_1"/>
    <property type="match status" value="1"/>
</dbReference>
<evidence type="ECO:0000313" key="2">
    <source>
        <dbReference type="EMBL" id="KUP04685.1"/>
    </source>
</evidence>
<protein>
    <submittedName>
        <fullName evidence="2">Alpha/beta hydrolase</fullName>
    </submittedName>
</protein>
<dbReference type="PATRIC" id="fig|1150625.3.peg.3054"/>
<proteinExistence type="predicted"/>
<organism evidence="2 3">
    <name type="scientific">Bacillus coahuilensis p1.1.43</name>
    <dbReference type="NCBI Taxonomy" id="1150625"/>
    <lineage>
        <taxon>Bacteria</taxon>
        <taxon>Bacillati</taxon>
        <taxon>Bacillota</taxon>
        <taxon>Bacilli</taxon>
        <taxon>Bacillales</taxon>
        <taxon>Bacillaceae</taxon>
        <taxon>Bacillus</taxon>
    </lineage>
</organism>
<feature type="domain" description="AB hydrolase-1" evidence="1">
    <location>
        <begin position="25"/>
        <end position="268"/>
    </location>
</feature>
<dbReference type="PRINTS" id="PR00111">
    <property type="entry name" value="ABHYDROLASE"/>
</dbReference>
<dbReference type="OrthoDB" id="9797695at2"/>
<dbReference type="RefSeq" id="WP_059351768.1">
    <property type="nucleotide sequence ID" value="NZ_LDYG01000048.1"/>
</dbReference>
<dbReference type="Gene3D" id="3.40.50.1820">
    <property type="entry name" value="alpha/beta hydrolase"/>
    <property type="match status" value="1"/>
</dbReference>
<dbReference type="PANTHER" id="PTHR42977">
    <property type="entry name" value="HYDROLASE-RELATED"/>
    <property type="match status" value="1"/>
</dbReference>
<dbReference type="InterPro" id="IPR051340">
    <property type="entry name" value="Haloalkane_dehalogenase"/>
</dbReference>
<reference evidence="2 3" key="1">
    <citation type="journal article" date="2016" name="Front. Microbiol.">
        <title>Microevolution Analysis of Bacillus coahuilensis Unveils Differences in Phosphorus Acquisition Strategies and Their Regulation.</title>
        <authorList>
            <person name="Gomez-Lunar Z."/>
            <person name="Hernandez-Gonzalez I."/>
            <person name="Rodriguez-Torres M.D."/>
            <person name="Souza V."/>
            <person name="Olmedo-Alvarez G."/>
        </authorList>
    </citation>
    <scope>NUCLEOTIDE SEQUENCE [LARGE SCALE GENOMIC DNA]</scope>
    <source>
        <strain evidence="3">p1.1.43</strain>
    </source>
</reference>
<accession>A0A147K539</accession>
<dbReference type="EMBL" id="LDYG01000048">
    <property type="protein sequence ID" value="KUP04685.1"/>
    <property type="molecule type" value="Genomic_DNA"/>
</dbReference>
<name>A0A147K539_9BACI</name>
<keyword evidence="2" id="KW-0378">Hydrolase</keyword>
<dbReference type="AlphaFoldDB" id="A0A147K539"/>
<sequence>MIRYKRMTIDGVSVFYREAGDPTCPTIVLLHGFPSSSHMYRDLISLLAKDFHVIAPDYPGYGNSSMPLVTEFSYTFHHLSLIVEKLLHQLGVMRYILYLQDYGGPIGFRIAVRNPHKIQGLIIQNAVAHEEGLGKPFDIFKALWADRNSKTEAAFLELLTLDFTRTQYVTGVCNPFAISPDSYSMDQFFLDRPDNNQIQLELAYDYRKNVEQYPRWQHYLRTFQPPILITWGKNDFIFTLQGAYAFTREVPSTETHFLCGGHFVLEEKAIKIATLIRHFGRRVGLIYG</sequence>
<dbReference type="InterPro" id="IPR029058">
    <property type="entry name" value="AB_hydrolase_fold"/>
</dbReference>